<evidence type="ECO:0000313" key="1">
    <source>
        <dbReference type="EMBL" id="KAG2194624.1"/>
    </source>
</evidence>
<reference evidence="1" key="1">
    <citation type="submission" date="2020-12" db="EMBL/GenBank/DDBJ databases">
        <title>Metabolic potential, ecology and presence of endohyphal bacteria is reflected in genomic diversity of Mucoromycotina.</title>
        <authorList>
            <person name="Muszewska A."/>
            <person name="Okrasinska A."/>
            <person name="Steczkiewicz K."/>
            <person name="Drgas O."/>
            <person name="Orlowska M."/>
            <person name="Perlinska-Lenart U."/>
            <person name="Aleksandrzak-Piekarczyk T."/>
            <person name="Szatraj K."/>
            <person name="Zielenkiewicz U."/>
            <person name="Pilsyk S."/>
            <person name="Malc E."/>
            <person name="Mieczkowski P."/>
            <person name="Kruszewska J.S."/>
            <person name="Biernat P."/>
            <person name="Pawlowska J."/>
        </authorList>
    </citation>
    <scope>NUCLEOTIDE SEQUENCE</scope>
    <source>
        <strain evidence="1">CBS 226.32</strain>
    </source>
</reference>
<dbReference type="EMBL" id="JAEPRC010000574">
    <property type="protein sequence ID" value="KAG2194624.1"/>
    <property type="molecule type" value="Genomic_DNA"/>
</dbReference>
<dbReference type="Proteomes" id="UP000650833">
    <property type="component" value="Unassembled WGS sequence"/>
</dbReference>
<proteinExistence type="predicted"/>
<comment type="caution">
    <text evidence="1">The sequence shown here is derived from an EMBL/GenBank/DDBJ whole genome shotgun (WGS) entry which is preliminary data.</text>
</comment>
<name>A0A8H7QL23_9FUNG</name>
<organism evidence="1 2">
    <name type="scientific">Mucor plumbeus</name>
    <dbReference type="NCBI Taxonomy" id="97098"/>
    <lineage>
        <taxon>Eukaryota</taxon>
        <taxon>Fungi</taxon>
        <taxon>Fungi incertae sedis</taxon>
        <taxon>Mucoromycota</taxon>
        <taxon>Mucoromycotina</taxon>
        <taxon>Mucoromycetes</taxon>
        <taxon>Mucorales</taxon>
        <taxon>Mucorineae</taxon>
        <taxon>Mucoraceae</taxon>
        <taxon>Mucor</taxon>
    </lineage>
</organism>
<sequence length="405" mass="46010">MEEKSPVDQTSECLYRILDNLEDEEQEDQEVEVKDAQNDNVLFSSSSTLFTANTFIPTPSKEQTKSNINIIKATKQVNISIPGSRNANILPTLFSCEATCIHYLTYKLQNEQQNYKQFDLDKLDVVLNSTGVLDIKCIFLLNGLKDSLEYPSWLQLILNAVMRKCGFKPSDKSSPNEENTLYCFEVKKAFVTTPISYVLDKQAPHGTLDTFEVVFNITSSRLKEFQANWKKRLTLEIMSDYLEEALTEVLIKRTCYLYPLIFNSTYAKKLTQSLSYLPQIAQSLQKIYITSRSTMSVTNHAFSESIEQKMDIIKKNVDIMRPYKPNQEATSAATNTPQNRLKAITQNDSISEYLILGMYYSLKTANKPAKTSLSVSTFDPPNALCSIARLWSITCSTSYDDDALI</sequence>
<dbReference type="AlphaFoldDB" id="A0A8H7QL23"/>
<keyword evidence="2" id="KW-1185">Reference proteome</keyword>
<accession>A0A8H7QL23</accession>
<evidence type="ECO:0000313" key="2">
    <source>
        <dbReference type="Proteomes" id="UP000650833"/>
    </source>
</evidence>
<dbReference type="OrthoDB" id="2290585at2759"/>
<gene>
    <name evidence="1" type="ORF">INT46_000086</name>
</gene>
<protein>
    <submittedName>
        <fullName evidence="1">Uncharacterized protein</fullName>
    </submittedName>
</protein>